<dbReference type="AlphaFoldDB" id="A0A9W9DI85"/>
<name>A0A9W9DI85_9AGAR</name>
<sequence length="100" mass="11867">MPMCVFPDSWTRMVSCTVNDEEIVGLCGELDENYEQSTFCVLKLFIKLSFPNTFRVILSQHRRLSTVHNLALNIDSRSMWYFLFLHAGHRRSLVWIWLVR</sequence>
<gene>
    <name evidence="1" type="ORF">C8J55DRAFT_521023</name>
</gene>
<evidence type="ECO:0000313" key="1">
    <source>
        <dbReference type="EMBL" id="KAJ4471801.1"/>
    </source>
</evidence>
<organism evidence="1 2">
    <name type="scientific">Lentinula lateritia</name>
    <dbReference type="NCBI Taxonomy" id="40482"/>
    <lineage>
        <taxon>Eukaryota</taxon>
        <taxon>Fungi</taxon>
        <taxon>Dikarya</taxon>
        <taxon>Basidiomycota</taxon>
        <taxon>Agaricomycotina</taxon>
        <taxon>Agaricomycetes</taxon>
        <taxon>Agaricomycetidae</taxon>
        <taxon>Agaricales</taxon>
        <taxon>Marasmiineae</taxon>
        <taxon>Omphalotaceae</taxon>
        <taxon>Lentinula</taxon>
    </lineage>
</organism>
<proteinExistence type="predicted"/>
<dbReference type="Proteomes" id="UP001150238">
    <property type="component" value="Unassembled WGS sequence"/>
</dbReference>
<evidence type="ECO:0000313" key="2">
    <source>
        <dbReference type="Proteomes" id="UP001150238"/>
    </source>
</evidence>
<comment type="caution">
    <text evidence="1">The sequence shown here is derived from an EMBL/GenBank/DDBJ whole genome shotgun (WGS) entry which is preliminary data.</text>
</comment>
<protein>
    <submittedName>
        <fullName evidence="1">Uncharacterized protein</fullName>
    </submittedName>
</protein>
<reference evidence="1" key="2">
    <citation type="journal article" date="2023" name="Proc. Natl. Acad. Sci. U.S.A.">
        <title>A global phylogenomic analysis of the shiitake genus Lentinula.</title>
        <authorList>
            <person name="Sierra-Patev S."/>
            <person name="Min B."/>
            <person name="Naranjo-Ortiz M."/>
            <person name="Looney B."/>
            <person name="Konkel Z."/>
            <person name="Slot J.C."/>
            <person name="Sakamoto Y."/>
            <person name="Steenwyk J.L."/>
            <person name="Rokas A."/>
            <person name="Carro J."/>
            <person name="Camarero S."/>
            <person name="Ferreira P."/>
            <person name="Molpeceres G."/>
            <person name="Ruiz-Duenas F.J."/>
            <person name="Serrano A."/>
            <person name="Henrissat B."/>
            <person name="Drula E."/>
            <person name="Hughes K.W."/>
            <person name="Mata J.L."/>
            <person name="Ishikawa N.K."/>
            <person name="Vargas-Isla R."/>
            <person name="Ushijima S."/>
            <person name="Smith C.A."/>
            <person name="Donoghue J."/>
            <person name="Ahrendt S."/>
            <person name="Andreopoulos W."/>
            <person name="He G."/>
            <person name="LaButti K."/>
            <person name="Lipzen A."/>
            <person name="Ng V."/>
            <person name="Riley R."/>
            <person name="Sandor L."/>
            <person name="Barry K."/>
            <person name="Martinez A.T."/>
            <person name="Xiao Y."/>
            <person name="Gibbons J.G."/>
            <person name="Terashima K."/>
            <person name="Grigoriev I.V."/>
            <person name="Hibbett D."/>
        </authorList>
    </citation>
    <scope>NUCLEOTIDE SEQUENCE</scope>
    <source>
        <strain evidence="1">Sp2 HRB7682 ss15</strain>
    </source>
</reference>
<dbReference type="EMBL" id="JANVFS010000028">
    <property type="protein sequence ID" value="KAJ4471801.1"/>
    <property type="molecule type" value="Genomic_DNA"/>
</dbReference>
<reference evidence="1" key="1">
    <citation type="submission" date="2022-08" db="EMBL/GenBank/DDBJ databases">
        <authorList>
            <consortium name="DOE Joint Genome Institute"/>
            <person name="Min B."/>
            <person name="Riley R."/>
            <person name="Sierra-Patev S."/>
            <person name="Naranjo-Ortiz M."/>
            <person name="Looney B."/>
            <person name="Konkel Z."/>
            <person name="Slot J.C."/>
            <person name="Sakamoto Y."/>
            <person name="Steenwyk J.L."/>
            <person name="Rokas A."/>
            <person name="Carro J."/>
            <person name="Camarero S."/>
            <person name="Ferreira P."/>
            <person name="Molpeceres G."/>
            <person name="Ruiz-Duenas F.J."/>
            <person name="Serrano A."/>
            <person name="Henrissat B."/>
            <person name="Drula E."/>
            <person name="Hughes K.W."/>
            <person name="Mata J.L."/>
            <person name="Ishikawa N.K."/>
            <person name="Vargas-Isla R."/>
            <person name="Ushijima S."/>
            <person name="Smith C.A."/>
            <person name="Ahrendt S."/>
            <person name="Andreopoulos W."/>
            <person name="He G."/>
            <person name="Labutti K."/>
            <person name="Lipzen A."/>
            <person name="Ng V."/>
            <person name="Sandor L."/>
            <person name="Barry K."/>
            <person name="Martinez A.T."/>
            <person name="Xiao Y."/>
            <person name="Gibbons J.G."/>
            <person name="Terashima K."/>
            <person name="Hibbett D.S."/>
            <person name="Grigoriev I.V."/>
        </authorList>
    </citation>
    <scope>NUCLEOTIDE SEQUENCE</scope>
    <source>
        <strain evidence="1">Sp2 HRB7682 ss15</strain>
    </source>
</reference>
<accession>A0A9W9DI85</accession>